<reference evidence="1 2" key="1">
    <citation type="submission" date="2009-06" db="EMBL/GenBank/DDBJ databases">
        <title>The Genome Sequence of Lactobacillus coleohominis strain 101-4-CHN.</title>
        <authorList>
            <consortium name="The Broad Institute Genome Sequencing Platform"/>
            <person name="Ward D."/>
            <person name="Young S.K."/>
            <person name="Zeng Q."/>
            <person name="Koehrsen M."/>
            <person name="Alvarado L."/>
            <person name="Berlin A."/>
            <person name="Borenstein D."/>
            <person name="Chen Z."/>
            <person name="Engels R."/>
            <person name="Freedman E."/>
            <person name="Gellesch M."/>
            <person name="Goldberg J."/>
            <person name="Griggs A."/>
            <person name="Gujja S."/>
            <person name="Heiman D."/>
            <person name="Hepburn T."/>
            <person name="Howarth C."/>
            <person name="Jen D."/>
            <person name="Larson L."/>
            <person name="Lewis B."/>
            <person name="Mehta T."/>
            <person name="Park D."/>
            <person name="Pearson M."/>
            <person name="Roberts A."/>
            <person name="Saif S."/>
            <person name="Shea T."/>
            <person name="Shenoy N."/>
            <person name="Sisk P."/>
            <person name="Stolte C."/>
            <person name="Sykes S."/>
            <person name="Walk T."/>
            <person name="White J."/>
            <person name="Yandava C."/>
            <person name="Liu Y."/>
            <person name="Xu Q."/>
            <person name="Lander E."/>
            <person name="Nusbaum C."/>
            <person name="Galagan J."/>
            <person name="Birren B."/>
        </authorList>
    </citation>
    <scope>NUCLEOTIDE SEQUENCE [LARGE SCALE GENOMIC DNA]</scope>
    <source>
        <strain evidence="1 2">101-4-CHN</strain>
    </source>
</reference>
<sequence length="294" mass="34331">MEHDNKKIILEAERLFREQKDDEVIERLAPICQEKVPWKVNLLYVKALYRKGQAVRAYQEALPYEEEYLIKKFTFWEQLLLANQLFIPARIALNIKGAKEPFLTQIEDAEKIFEAQQAETLEKRFKNFYHLGDQPDWKQQEIIRDADHLPLNKYVQGAKFILRDPFVGIVIRNTLLKTLAAIRYSQSVTYIGVDGGEHVTVPAKIETSSYQKIINEVDQLISDCFKDNPIDQRNYLQQFHLQAFCLYPMTEEVITDPTAWVAVLIGNDDHESQTALKKAIRWQKAIQKSLINLH</sequence>
<evidence type="ECO:0000313" key="2">
    <source>
        <dbReference type="Proteomes" id="UP000003987"/>
    </source>
</evidence>
<gene>
    <name evidence="1" type="ORF">HMPREF0501_00057</name>
</gene>
<dbReference type="STRING" id="575594.HMPREF0501_00057"/>
<name>C7XTP1_9LACO</name>
<keyword evidence="2" id="KW-1185">Reference proteome</keyword>
<dbReference type="HOGENOM" id="CLU_074772_1_0_9"/>
<dbReference type="OrthoDB" id="1655898at2"/>
<dbReference type="AlphaFoldDB" id="C7XTP1"/>
<dbReference type="RefSeq" id="WP_006915793.1">
    <property type="nucleotide sequence ID" value="NZ_GG698802.1"/>
</dbReference>
<evidence type="ECO:0000313" key="1">
    <source>
        <dbReference type="EMBL" id="EEU30652.1"/>
    </source>
</evidence>
<proteinExistence type="predicted"/>
<dbReference type="Proteomes" id="UP000003987">
    <property type="component" value="Unassembled WGS sequence"/>
</dbReference>
<organism evidence="1 2">
    <name type="scientific">Limosilactobacillus coleohominis 101-4-CHN</name>
    <dbReference type="NCBI Taxonomy" id="575594"/>
    <lineage>
        <taxon>Bacteria</taxon>
        <taxon>Bacillati</taxon>
        <taxon>Bacillota</taxon>
        <taxon>Bacilli</taxon>
        <taxon>Lactobacillales</taxon>
        <taxon>Lactobacillaceae</taxon>
        <taxon>Limosilactobacillus</taxon>
    </lineage>
</organism>
<dbReference type="eggNOG" id="COG0457">
    <property type="taxonomic scope" value="Bacteria"/>
</dbReference>
<accession>C7XTP1</accession>
<protein>
    <submittedName>
        <fullName evidence="1">Uncharacterized protein</fullName>
    </submittedName>
</protein>
<dbReference type="EMBL" id="GG698802">
    <property type="protein sequence ID" value="EEU30652.1"/>
    <property type="molecule type" value="Genomic_DNA"/>
</dbReference>